<sequence length="48" mass="5207">MDEPQDRLRTPFAIGVFVFGVIAAITLGDAWYFLTGIIAAFCLQVTSA</sequence>
<keyword evidence="3" id="KW-1185">Reference proteome</keyword>
<gene>
    <name evidence="2" type="ORF">ACFSXZ_10650</name>
</gene>
<evidence type="ECO:0000313" key="2">
    <source>
        <dbReference type="EMBL" id="MFD2416780.1"/>
    </source>
</evidence>
<accession>A0ABW5FQ54</accession>
<protein>
    <submittedName>
        <fullName evidence="2">Uncharacterized protein</fullName>
    </submittedName>
</protein>
<dbReference type="RefSeq" id="WP_378263878.1">
    <property type="nucleotide sequence ID" value="NZ_JBHUKR010000006.1"/>
</dbReference>
<feature type="transmembrane region" description="Helical" evidence="1">
    <location>
        <begin position="12"/>
        <end position="34"/>
    </location>
</feature>
<organism evidence="2 3">
    <name type="scientific">Amycolatopsis pigmentata</name>
    <dbReference type="NCBI Taxonomy" id="450801"/>
    <lineage>
        <taxon>Bacteria</taxon>
        <taxon>Bacillati</taxon>
        <taxon>Actinomycetota</taxon>
        <taxon>Actinomycetes</taxon>
        <taxon>Pseudonocardiales</taxon>
        <taxon>Pseudonocardiaceae</taxon>
        <taxon>Amycolatopsis</taxon>
    </lineage>
</organism>
<reference evidence="3" key="1">
    <citation type="journal article" date="2019" name="Int. J. Syst. Evol. Microbiol.">
        <title>The Global Catalogue of Microorganisms (GCM) 10K type strain sequencing project: providing services to taxonomists for standard genome sequencing and annotation.</title>
        <authorList>
            <consortium name="The Broad Institute Genomics Platform"/>
            <consortium name="The Broad Institute Genome Sequencing Center for Infectious Disease"/>
            <person name="Wu L."/>
            <person name="Ma J."/>
        </authorList>
    </citation>
    <scope>NUCLEOTIDE SEQUENCE [LARGE SCALE GENOMIC DNA]</scope>
    <source>
        <strain evidence="3">CGMCC 4.7645</strain>
    </source>
</reference>
<comment type="caution">
    <text evidence="2">The sequence shown here is derived from an EMBL/GenBank/DDBJ whole genome shotgun (WGS) entry which is preliminary data.</text>
</comment>
<keyword evidence="1" id="KW-0472">Membrane</keyword>
<dbReference type="Proteomes" id="UP001597417">
    <property type="component" value="Unassembled WGS sequence"/>
</dbReference>
<proteinExistence type="predicted"/>
<name>A0ABW5FQ54_9PSEU</name>
<evidence type="ECO:0000313" key="3">
    <source>
        <dbReference type="Proteomes" id="UP001597417"/>
    </source>
</evidence>
<keyword evidence="1" id="KW-0812">Transmembrane</keyword>
<evidence type="ECO:0000256" key="1">
    <source>
        <dbReference type="SAM" id="Phobius"/>
    </source>
</evidence>
<dbReference type="EMBL" id="JBHUKR010000006">
    <property type="protein sequence ID" value="MFD2416780.1"/>
    <property type="molecule type" value="Genomic_DNA"/>
</dbReference>
<keyword evidence="1" id="KW-1133">Transmembrane helix</keyword>